<accession>A0A4S2CQ62</accession>
<dbReference type="RefSeq" id="WP_136000191.1">
    <property type="nucleotide sequence ID" value="NZ_SRYX01000067.1"/>
</dbReference>
<keyword evidence="1" id="KW-0812">Transmembrane</keyword>
<keyword evidence="1" id="KW-1133">Transmembrane helix</keyword>
<protein>
    <submittedName>
        <fullName evidence="2">Uncharacterized protein</fullName>
    </submittedName>
</protein>
<gene>
    <name evidence="2" type="ORF">E5353_14680</name>
</gene>
<dbReference type="Proteomes" id="UP000309566">
    <property type="component" value="Unassembled WGS sequence"/>
</dbReference>
<dbReference type="AlphaFoldDB" id="A0A4S2CQ62"/>
<evidence type="ECO:0000256" key="1">
    <source>
        <dbReference type="SAM" id="Phobius"/>
    </source>
</evidence>
<comment type="caution">
    <text evidence="2">The sequence shown here is derived from an EMBL/GenBank/DDBJ whole genome shotgun (WGS) entry which is preliminary data.</text>
</comment>
<dbReference type="EMBL" id="SRYX01000067">
    <property type="protein sequence ID" value="TGY30431.1"/>
    <property type="molecule type" value="Genomic_DNA"/>
</dbReference>
<feature type="transmembrane region" description="Helical" evidence="1">
    <location>
        <begin position="20"/>
        <end position="46"/>
    </location>
</feature>
<proteinExistence type="predicted"/>
<organism evidence="2 3">
    <name type="scientific">Bacteroides caecimuris</name>
    <dbReference type="NCBI Taxonomy" id="1796613"/>
    <lineage>
        <taxon>Bacteria</taxon>
        <taxon>Pseudomonadati</taxon>
        <taxon>Bacteroidota</taxon>
        <taxon>Bacteroidia</taxon>
        <taxon>Bacteroidales</taxon>
        <taxon>Bacteroidaceae</taxon>
        <taxon>Bacteroides</taxon>
    </lineage>
</organism>
<evidence type="ECO:0000313" key="3">
    <source>
        <dbReference type="Proteomes" id="UP000309566"/>
    </source>
</evidence>
<sequence>MSADSLAGHVQNFFFILKVMVPHATVAIHCLVRLFSLLGTTVSIAWHSRFLLSGTMIVPIEDNGVYVH</sequence>
<keyword evidence="1" id="KW-0472">Membrane</keyword>
<reference evidence="2 3" key="1">
    <citation type="submission" date="2019-04" db="EMBL/GenBank/DDBJ databases">
        <title>Microbes associate with the intestines of laboratory mice.</title>
        <authorList>
            <person name="Navarre W."/>
            <person name="Wong E."/>
            <person name="Huang K."/>
            <person name="Tropini C."/>
            <person name="Ng K."/>
            <person name="Yu B."/>
        </authorList>
    </citation>
    <scope>NUCLEOTIDE SEQUENCE [LARGE SCALE GENOMIC DNA]</scope>
    <source>
        <strain evidence="2 3">NM63_1-25</strain>
    </source>
</reference>
<evidence type="ECO:0000313" key="2">
    <source>
        <dbReference type="EMBL" id="TGY30431.1"/>
    </source>
</evidence>
<name>A0A4S2CQ62_9BACE</name>